<sequence length="708" mass="79244">MDSTRFSRLNQSDDQSVPLTQIHHEPAQYSYNSPGIDPHLPRTWQSGKADHITQYTYVQSPSGSFSEDTKRRKNTGDRFRRTSRLSFIANPVSNLRIPTFAAPWQHEKADPNVPQSGQPGTERYFDPKKQWHRLLVNGLLQWLVTAMIVCAMAATLYGFSRPNWITRGEKYTFNALITLLSLCLGLTIVTALRSYAKLLSWRFLASQYRDLQDFELIMNCDSQTKVFKLLWAGRTPGKWLNGTQILCIVSLFLVIGLQIVIGMLGLTYSVDTSDGYTEWVYGNASIVDLSDICQSWNCTDSDLDSADGHFIDQTAAANYYGLVGQNYGLWYTDLGKGLNGPESIYTADNESFFYQFGDQSVDPKSTNVGISDRYVVQKTTCASLEIVSGGFVENQTLIWEDERGLRWKVYVPDMSTLTTTYISNGSETTFCGDRCTRVLVLNTGYLAASDSAYETIRPMLFGCNSTVGEVQHASSCTNETDCSLSDGLARILAGAIGWSGTYYNDNAHSLQYQNYPPGSPYSWYDSELYDDDFWNQKNDPDLVARLVSIFATDAIAAMDDAGPRKTIPGYYPNTASELNVEWNYSIPILCVVPVVQLIVLFIVCIWANGAVIKDGSYLSTARLLRPVVEKLDRHGCALTGDEIARELGNFKIIYGARAPRGMSNPNVYDPERQNLDWHLGIIAESEGYGNLPEEGWNPGRRFPVGKYD</sequence>
<accession>A0ACC3A886</accession>
<gene>
    <name evidence="1" type="ORF">H2198_004681</name>
</gene>
<comment type="caution">
    <text evidence="1">The sequence shown here is derived from an EMBL/GenBank/DDBJ whole genome shotgun (WGS) entry which is preliminary data.</text>
</comment>
<organism evidence="1 2">
    <name type="scientific">Neophaeococcomyces mojaviensis</name>
    <dbReference type="NCBI Taxonomy" id="3383035"/>
    <lineage>
        <taxon>Eukaryota</taxon>
        <taxon>Fungi</taxon>
        <taxon>Dikarya</taxon>
        <taxon>Ascomycota</taxon>
        <taxon>Pezizomycotina</taxon>
        <taxon>Eurotiomycetes</taxon>
        <taxon>Chaetothyriomycetidae</taxon>
        <taxon>Chaetothyriales</taxon>
        <taxon>Chaetothyriales incertae sedis</taxon>
        <taxon>Neophaeococcomyces</taxon>
    </lineage>
</organism>
<protein>
    <submittedName>
        <fullName evidence="1">Uncharacterized protein</fullName>
    </submittedName>
</protein>
<keyword evidence="2" id="KW-1185">Reference proteome</keyword>
<dbReference type="Proteomes" id="UP001172386">
    <property type="component" value="Unassembled WGS sequence"/>
</dbReference>
<evidence type="ECO:0000313" key="2">
    <source>
        <dbReference type="Proteomes" id="UP001172386"/>
    </source>
</evidence>
<proteinExistence type="predicted"/>
<reference evidence="1" key="1">
    <citation type="submission" date="2022-10" db="EMBL/GenBank/DDBJ databases">
        <title>Culturing micro-colonial fungi from biological soil crusts in the Mojave desert and describing Neophaeococcomyces mojavensis, and introducing the new genera and species Taxawa tesnikishii.</title>
        <authorList>
            <person name="Kurbessoian T."/>
            <person name="Stajich J.E."/>
        </authorList>
    </citation>
    <scope>NUCLEOTIDE SEQUENCE</scope>
    <source>
        <strain evidence="1">JES_112</strain>
    </source>
</reference>
<dbReference type="EMBL" id="JAPDRQ010000072">
    <property type="protein sequence ID" value="KAJ9656793.1"/>
    <property type="molecule type" value="Genomic_DNA"/>
</dbReference>
<evidence type="ECO:0000313" key="1">
    <source>
        <dbReference type="EMBL" id="KAJ9656793.1"/>
    </source>
</evidence>
<name>A0ACC3A886_9EURO</name>